<dbReference type="Gene3D" id="1.10.3720.10">
    <property type="entry name" value="MetI-like"/>
    <property type="match status" value="1"/>
</dbReference>
<dbReference type="InterPro" id="IPR051393">
    <property type="entry name" value="ABC_transporter_permease"/>
</dbReference>
<keyword evidence="6 7" id="KW-0472">Membrane</keyword>
<evidence type="ECO:0000256" key="3">
    <source>
        <dbReference type="ARBA" id="ARBA00022475"/>
    </source>
</evidence>
<dbReference type="AlphaFoldDB" id="A0A381Y316"/>
<dbReference type="PANTHER" id="PTHR30193">
    <property type="entry name" value="ABC TRANSPORTER PERMEASE PROTEIN"/>
    <property type="match status" value="1"/>
</dbReference>
<keyword evidence="5 7" id="KW-1133">Transmembrane helix</keyword>
<evidence type="ECO:0000256" key="6">
    <source>
        <dbReference type="ARBA" id="ARBA00023136"/>
    </source>
</evidence>
<keyword evidence="3" id="KW-1003">Cell membrane</keyword>
<evidence type="ECO:0000256" key="7">
    <source>
        <dbReference type="SAM" id="Phobius"/>
    </source>
</evidence>
<feature type="domain" description="ABC transmembrane type-1" evidence="8">
    <location>
        <begin position="78"/>
        <end position="301"/>
    </location>
</feature>
<evidence type="ECO:0000256" key="2">
    <source>
        <dbReference type="ARBA" id="ARBA00022448"/>
    </source>
</evidence>
<feature type="transmembrane region" description="Helical" evidence="7">
    <location>
        <begin position="7"/>
        <end position="29"/>
    </location>
</feature>
<reference evidence="9" key="1">
    <citation type="submission" date="2018-05" db="EMBL/GenBank/DDBJ databases">
        <authorList>
            <person name="Lanie J.A."/>
            <person name="Ng W.-L."/>
            <person name="Kazmierczak K.M."/>
            <person name="Andrzejewski T.M."/>
            <person name="Davidsen T.M."/>
            <person name="Wayne K.J."/>
            <person name="Tettelin H."/>
            <person name="Glass J.I."/>
            <person name="Rusch D."/>
            <person name="Podicherti R."/>
            <person name="Tsui H.-C.T."/>
            <person name="Winkler M.E."/>
        </authorList>
    </citation>
    <scope>NUCLEOTIDE SEQUENCE</scope>
</reference>
<keyword evidence="2" id="KW-0813">Transport</keyword>
<evidence type="ECO:0000256" key="5">
    <source>
        <dbReference type="ARBA" id="ARBA00022989"/>
    </source>
</evidence>
<feature type="transmembrane region" description="Helical" evidence="7">
    <location>
        <begin position="83"/>
        <end position="104"/>
    </location>
</feature>
<comment type="subcellular location">
    <subcellularLocation>
        <location evidence="1">Cell membrane</location>
        <topology evidence="1">Multi-pass membrane protein</topology>
    </subcellularLocation>
</comment>
<dbReference type="PANTHER" id="PTHR30193:SF37">
    <property type="entry name" value="INNER MEMBRANE ABC TRANSPORTER PERMEASE PROTEIN YCJO"/>
    <property type="match status" value="1"/>
</dbReference>
<dbReference type="Pfam" id="PF00528">
    <property type="entry name" value="BPD_transp_1"/>
    <property type="match status" value="1"/>
</dbReference>
<feature type="transmembrane region" description="Helical" evidence="7">
    <location>
        <begin position="212"/>
        <end position="234"/>
    </location>
</feature>
<dbReference type="GO" id="GO:0055085">
    <property type="term" value="P:transmembrane transport"/>
    <property type="evidence" value="ECO:0007669"/>
    <property type="project" value="InterPro"/>
</dbReference>
<dbReference type="InterPro" id="IPR035906">
    <property type="entry name" value="MetI-like_sf"/>
</dbReference>
<dbReference type="PROSITE" id="PS50928">
    <property type="entry name" value="ABC_TM1"/>
    <property type="match status" value="1"/>
</dbReference>
<dbReference type="EMBL" id="UINC01017285">
    <property type="protein sequence ID" value="SVA71459.1"/>
    <property type="molecule type" value="Genomic_DNA"/>
</dbReference>
<protein>
    <recommendedName>
        <fullName evidence="8">ABC transmembrane type-1 domain-containing protein</fullName>
    </recommendedName>
</protein>
<evidence type="ECO:0000313" key="9">
    <source>
        <dbReference type="EMBL" id="SVA71459.1"/>
    </source>
</evidence>
<evidence type="ECO:0000256" key="4">
    <source>
        <dbReference type="ARBA" id="ARBA00022692"/>
    </source>
</evidence>
<dbReference type="CDD" id="cd06261">
    <property type="entry name" value="TM_PBP2"/>
    <property type="match status" value="1"/>
</dbReference>
<name>A0A381Y316_9ZZZZ</name>
<feature type="transmembrane region" description="Helical" evidence="7">
    <location>
        <begin position="167"/>
        <end position="191"/>
    </location>
</feature>
<evidence type="ECO:0000259" key="8">
    <source>
        <dbReference type="PROSITE" id="PS50928"/>
    </source>
</evidence>
<accession>A0A381Y316</accession>
<dbReference type="GO" id="GO:0005886">
    <property type="term" value="C:plasma membrane"/>
    <property type="evidence" value="ECO:0007669"/>
    <property type="project" value="UniProtKB-SubCell"/>
</dbReference>
<keyword evidence="4 7" id="KW-0812">Transmembrane</keyword>
<gene>
    <name evidence="9" type="ORF">METZ01_LOCUS124313</name>
</gene>
<dbReference type="InterPro" id="IPR000515">
    <property type="entry name" value="MetI-like"/>
</dbReference>
<dbReference type="SUPFAM" id="SSF161098">
    <property type="entry name" value="MetI-like"/>
    <property type="match status" value="1"/>
</dbReference>
<sequence>MKKKFPYHILVFLFPACFIYTVFMIYPLFDTIRISLYTQNIMGENIDNTGSVRTFIGLRNYYDLLFNDTWSWHFWNALKNNTYFFLLHVSVQTPVGLLIAAFLSSRELKFKNTYRTLIFLPAMMSIVIVGYLFNLILSPLWGIPQTILGTVGLEDLVQPWLGLKGPALITISLISIWQFVGIPMMLFYAALLNIPDEILDAAKIDGSSPISTFWRIKFPLILPTVGLMCILTYVGNYNAFDLIFAMKSLYAGPEYSTDLMGTFFYRTFFGFQMQLGNPTMGATVASTTFGIILVGVLIYLFAFQRRITRYQY</sequence>
<evidence type="ECO:0000256" key="1">
    <source>
        <dbReference type="ARBA" id="ARBA00004651"/>
    </source>
</evidence>
<feature type="transmembrane region" description="Helical" evidence="7">
    <location>
        <begin position="116"/>
        <end position="137"/>
    </location>
</feature>
<organism evidence="9">
    <name type="scientific">marine metagenome</name>
    <dbReference type="NCBI Taxonomy" id="408172"/>
    <lineage>
        <taxon>unclassified sequences</taxon>
        <taxon>metagenomes</taxon>
        <taxon>ecological metagenomes</taxon>
    </lineage>
</organism>
<feature type="transmembrane region" description="Helical" evidence="7">
    <location>
        <begin position="280"/>
        <end position="302"/>
    </location>
</feature>
<proteinExistence type="predicted"/>